<evidence type="ECO:0000256" key="3">
    <source>
        <dbReference type="ARBA" id="ARBA00023012"/>
    </source>
</evidence>
<dbReference type="RefSeq" id="WP_311641022.1">
    <property type="nucleotide sequence ID" value="NZ_JAVRFA010000002.1"/>
</dbReference>
<gene>
    <name evidence="7" type="ORF">RM705_02480</name>
</gene>
<keyword evidence="5" id="KW-0812">Transmembrane</keyword>
<keyword evidence="5" id="KW-1133">Transmembrane helix</keyword>
<keyword evidence="8" id="KW-1185">Reference proteome</keyword>
<dbReference type="PANTHER" id="PTHR24421:SF61">
    <property type="entry name" value="OXYGEN SENSOR HISTIDINE KINASE NREB"/>
    <property type="match status" value="1"/>
</dbReference>
<keyword evidence="3" id="KW-0902">Two-component regulatory system</keyword>
<dbReference type="Pfam" id="PF02518">
    <property type="entry name" value="HATPase_c"/>
    <property type="match status" value="1"/>
</dbReference>
<evidence type="ECO:0000313" key="7">
    <source>
        <dbReference type="EMBL" id="MDT0393579.1"/>
    </source>
</evidence>
<dbReference type="GO" id="GO:0005524">
    <property type="term" value="F:ATP binding"/>
    <property type="evidence" value="ECO:0007669"/>
    <property type="project" value="UniProtKB-KW"/>
</dbReference>
<dbReference type="PANTHER" id="PTHR24421">
    <property type="entry name" value="NITRATE/NITRITE SENSOR PROTEIN NARX-RELATED"/>
    <property type="match status" value="1"/>
</dbReference>
<feature type="transmembrane region" description="Helical" evidence="5">
    <location>
        <begin position="367"/>
        <end position="389"/>
    </location>
</feature>
<proteinExistence type="predicted"/>
<evidence type="ECO:0000313" key="8">
    <source>
        <dbReference type="Proteomes" id="UP001183881"/>
    </source>
</evidence>
<dbReference type="EMBL" id="JAVRFA010000002">
    <property type="protein sequence ID" value="MDT0393579.1"/>
    <property type="molecule type" value="Genomic_DNA"/>
</dbReference>
<evidence type="ECO:0000259" key="6">
    <source>
        <dbReference type="Pfam" id="PF02518"/>
    </source>
</evidence>
<dbReference type="InterPro" id="IPR036890">
    <property type="entry name" value="HATPase_C_sf"/>
</dbReference>
<name>A0ABU2PN37_9ACTN</name>
<reference evidence="8" key="1">
    <citation type="submission" date="2023-07" db="EMBL/GenBank/DDBJ databases">
        <title>30 novel species of actinomycetes from the DSMZ collection.</title>
        <authorList>
            <person name="Nouioui I."/>
        </authorList>
    </citation>
    <scope>NUCLEOTIDE SEQUENCE [LARGE SCALE GENOMIC DNA]</scope>
    <source>
        <strain evidence="8">DSM 41636</strain>
    </source>
</reference>
<comment type="caution">
    <text evidence="7">The sequence shown here is derived from an EMBL/GenBank/DDBJ whole genome shotgun (WGS) entry which is preliminary data.</text>
</comment>
<organism evidence="7 8">
    <name type="scientific">Streptomyces edwardsiae</name>
    <dbReference type="NCBI Taxonomy" id="3075527"/>
    <lineage>
        <taxon>Bacteria</taxon>
        <taxon>Bacillati</taxon>
        <taxon>Actinomycetota</taxon>
        <taxon>Actinomycetes</taxon>
        <taxon>Kitasatosporales</taxon>
        <taxon>Streptomycetaceae</taxon>
        <taxon>Streptomyces</taxon>
    </lineage>
</organism>
<dbReference type="InterPro" id="IPR003594">
    <property type="entry name" value="HATPase_dom"/>
</dbReference>
<evidence type="ECO:0000256" key="1">
    <source>
        <dbReference type="ARBA" id="ARBA00022679"/>
    </source>
</evidence>
<feature type="region of interest" description="Disordered" evidence="4">
    <location>
        <begin position="296"/>
        <end position="316"/>
    </location>
</feature>
<keyword evidence="1" id="KW-0808">Transferase</keyword>
<dbReference type="InterPro" id="IPR050482">
    <property type="entry name" value="Sensor_HK_TwoCompSys"/>
</dbReference>
<keyword evidence="7" id="KW-0547">Nucleotide-binding</keyword>
<keyword evidence="5" id="KW-0472">Membrane</keyword>
<feature type="domain" description="Histidine kinase/HSP90-like ATPase" evidence="6">
    <location>
        <begin position="212"/>
        <end position="295"/>
    </location>
</feature>
<dbReference type="Gene3D" id="3.30.565.10">
    <property type="entry name" value="Histidine kinase-like ATPase, C-terminal domain"/>
    <property type="match status" value="1"/>
</dbReference>
<keyword evidence="2" id="KW-0418">Kinase</keyword>
<protein>
    <submittedName>
        <fullName evidence="7">ATP-binding protein</fullName>
    </submittedName>
</protein>
<keyword evidence="7" id="KW-0067">ATP-binding</keyword>
<accession>A0ABU2PN37</accession>
<evidence type="ECO:0000256" key="2">
    <source>
        <dbReference type="ARBA" id="ARBA00022777"/>
    </source>
</evidence>
<dbReference type="Proteomes" id="UP001183881">
    <property type="component" value="Unassembled WGS sequence"/>
</dbReference>
<evidence type="ECO:0000256" key="5">
    <source>
        <dbReference type="SAM" id="Phobius"/>
    </source>
</evidence>
<sequence length="707" mass="74386">MVVLTGLSQPVLGGDVADAMVEAIVGISVITFQHEWGTRPVVGFTLAALGAVVCALGDMFSSPTHGADSAHLARMLVEVGLSRGAYVIVRARARAADRSAATRAALRREAEVAAARRATEREHLATLHDTACATLLMVSQGDDQDWSWLPLRAARDLEALSAMPGFGTESIDLSVLLGCVPEGVGQARVQVKLLVTGPLAIPSGPGLAIFNGVREAVTNVARHAGVREAELRAWTEDGAVVVELSDAGRGFAPESVPARRRGISASIVGRMKAVGGSASVASQPGAGTRVQWRWQERPPASPAGDGTRAAGLPGPPGARAQRAAVVRFIRGQLLHGAQLSALLISLVAQFTVSLGQLTAHQDVYGPAWAQTAAFICLAAVAATGGAYLLRGRRIPPRVRGWSVGAVLAVSGTGAFTLPPERLAGPEDWVFGLIGWHALFLLADLRVRVLAAFLGAHVGLNTSAMFVLGSPTAAESTGMGLSTVSTCGFQFSVGVLLMHLLHDAAPAAGSAAAREEELRTRERIHEGMQRDHKERYRALTATTVPLLAGLGHGVLSPHDDDVRLRCGVEAARMRRLFAESDAVADPLLNELRACVEVAEHQGVTVSLAIRGRRKEVPVEVRRELIDPVAVVLGHTRTTARVTVVWTPRAVRVSVVGQDFADGRRTGDLVRAHPRAAASKVALAKGAHGGSVWVETMWEEPIASGVDLP</sequence>
<dbReference type="SUPFAM" id="SSF55874">
    <property type="entry name" value="ATPase domain of HSP90 chaperone/DNA topoisomerase II/histidine kinase"/>
    <property type="match status" value="1"/>
</dbReference>
<evidence type="ECO:0000256" key="4">
    <source>
        <dbReference type="SAM" id="MobiDB-lite"/>
    </source>
</evidence>